<evidence type="ECO:0000259" key="3">
    <source>
        <dbReference type="Pfam" id="PF13360"/>
    </source>
</evidence>
<feature type="compositionally biased region" description="Pro residues" evidence="1">
    <location>
        <begin position="21"/>
        <end position="48"/>
    </location>
</feature>
<dbReference type="EMBL" id="BMVC01000010">
    <property type="protein sequence ID" value="GHD02292.1"/>
    <property type="molecule type" value="Genomic_DNA"/>
</dbReference>
<evidence type="ECO:0000313" key="5">
    <source>
        <dbReference type="Proteomes" id="UP000638353"/>
    </source>
</evidence>
<feature type="region of interest" description="Disordered" evidence="1">
    <location>
        <begin position="1"/>
        <end position="131"/>
    </location>
</feature>
<comment type="caution">
    <text evidence="4">The sequence shown here is derived from an EMBL/GenBank/DDBJ whole genome shotgun (WGS) entry which is preliminary data.</text>
</comment>
<sequence length="606" mass="63293">MLMSQPPNQPPQGGFGAPQDPQTPPAGAPQGPPPGAPQPPPGPPPGAPAPSGQQPGYGYPQTPPGPPPAADNPYATQPTQGYGYPGQPAQPGQPNPYGQQPQPGYGYPGQPPQQPATYPGMPGPDGNGGGPQNKQKLMLIIGAAVAALIVIAGGIYLVSGGDKEPVAKPTGATKPTGAPSVDKGDGKGNGGDAPGRDAGTDLNSGRQPGDSKVLWNHVNDVDLPSGGGKVMPMWFVGDTVIHTYYKRMTAYGVADGKKRWELPFPNEVCAAPKLVGKGDKIVIAVENNNTSDADCNQLQQVDLKTGKAGWRKEVAKENLFDIMSGLNLVVSGDTVVVDRTFPSAYRISDGAKLFGDVRTGPCRMGGGFASSPTKLLVADTCGDTKNPTSQLREIDPATSKARWTWKVPKEWTVKRVLSVEPLVVYLEKGKKEAGNITFLKPNGTMAAQIAAGEPLPALSCGGLFLSSSDLQGCTGVVADANTLFVQSESKTGNSGRTNEIRAYDVNTGKRKWVSPGERTMQPLKVEGGSLFAYTEASYDKPGGVVKIPVTGGSPAPVLKNPSSVTPIERNIFSKLLAYEGGRLFMSSDRISGKDDEKPQAILVFGN</sequence>
<feature type="transmembrane region" description="Helical" evidence="2">
    <location>
        <begin position="137"/>
        <end position="158"/>
    </location>
</feature>
<accession>A0A918X0X4</accession>
<dbReference type="InterPro" id="IPR011047">
    <property type="entry name" value="Quinoprotein_ADH-like_sf"/>
</dbReference>
<evidence type="ECO:0000256" key="1">
    <source>
        <dbReference type="SAM" id="MobiDB-lite"/>
    </source>
</evidence>
<proteinExistence type="predicted"/>
<feature type="compositionally biased region" description="Pro residues" evidence="1">
    <location>
        <begin position="61"/>
        <end position="70"/>
    </location>
</feature>
<dbReference type="InterPro" id="IPR015943">
    <property type="entry name" value="WD40/YVTN_repeat-like_dom_sf"/>
</dbReference>
<keyword evidence="2" id="KW-1133">Transmembrane helix</keyword>
<evidence type="ECO:0000313" key="4">
    <source>
        <dbReference type="EMBL" id="GHD02292.1"/>
    </source>
</evidence>
<dbReference type="Proteomes" id="UP000638353">
    <property type="component" value="Unassembled WGS sequence"/>
</dbReference>
<dbReference type="SUPFAM" id="SSF50998">
    <property type="entry name" value="Quinoprotein alcohol dehydrogenase-like"/>
    <property type="match status" value="1"/>
</dbReference>
<keyword evidence="2" id="KW-0472">Membrane</keyword>
<feature type="compositionally biased region" description="Low complexity" evidence="1">
    <location>
        <begin position="77"/>
        <end position="105"/>
    </location>
</feature>
<dbReference type="AlphaFoldDB" id="A0A918X0X4"/>
<keyword evidence="2" id="KW-0812">Transmembrane</keyword>
<reference evidence="4" key="1">
    <citation type="journal article" date="2014" name="Int. J. Syst. Evol. Microbiol.">
        <title>Complete genome sequence of Corynebacterium casei LMG S-19264T (=DSM 44701T), isolated from a smear-ripened cheese.</title>
        <authorList>
            <consortium name="US DOE Joint Genome Institute (JGI-PGF)"/>
            <person name="Walter F."/>
            <person name="Albersmeier A."/>
            <person name="Kalinowski J."/>
            <person name="Ruckert C."/>
        </authorList>
    </citation>
    <scope>NUCLEOTIDE SEQUENCE</scope>
    <source>
        <strain evidence="4">JCM 4637</strain>
    </source>
</reference>
<reference evidence="4" key="2">
    <citation type="submission" date="2020-09" db="EMBL/GenBank/DDBJ databases">
        <authorList>
            <person name="Sun Q."/>
            <person name="Ohkuma M."/>
        </authorList>
    </citation>
    <scope>NUCLEOTIDE SEQUENCE</scope>
    <source>
        <strain evidence="4">JCM 4637</strain>
    </source>
</reference>
<evidence type="ECO:0000256" key="2">
    <source>
        <dbReference type="SAM" id="Phobius"/>
    </source>
</evidence>
<dbReference type="Gene3D" id="2.130.10.10">
    <property type="entry name" value="YVTN repeat-like/Quinoprotein amine dehydrogenase"/>
    <property type="match status" value="1"/>
</dbReference>
<feature type="region of interest" description="Disordered" evidence="1">
    <location>
        <begin position="166"/>
        <end position="213"/>
    </location>
</feature>
<dbReference type="InterPro" id="IPR002372">
    <property type="entry name" value="PQQ_rpt_dom"/>
</dbReference>
<protein>
    <recommendedName>
        <fullName evidence="3">Pyrrolo-quinoline quinone repeat domain-containing protein</fullName>
    </recommendedName>
</protein>
<name>A0A918X0X4_9ACTN</name>
<dbReference type="Pfam" id="PF13360">
    <property type="entry name" value="PQQ_2"/>
    <property type="match status" value="1"/>
</dbReference>
<organism evidence="4 5">
    <name type="scientific">Streptomyces finlayi</name>
    <dbReference type="NCBI Taxonomy" id="67296"/>
    <lineage>
        <taxon>Bacteria</taxon>
        <taxon>Bacillati</taxon>
        <taxon>Actinomycetota</taxon>
        <taxon>Actinomycetes</taxon>
        <taxon>Kitasatosporales</taxon>
        <taxon>Streptomycetaceae</taxon>
        <taxon>Streptomyces</taxon>
    </lineage>
</organism>
<gene>
    <name evidence="4" type="ORF">GCM10010334_48700</name>
</gene>
<feature type="compositionally biased region" description="Low complexity" evidence="1">
    <location>
        <begin position="49"/>
        <end position="60"/>
    </location>
</feature>
<feature type="domain" description="Pyrrolo-quinoline quinone repeat" evidence="3">
    <location>
        <begin position="212"/>
        <end position="339"/>
    </location>
</feature>